<dbReference type="Gramene" id="KQJ81793">
    <property type="protein sequence ID" value="KQJ81793"/>
    <property type="gene ID" value="BRADI_5g03133v3"/>
</dbReference>
<protein>
    <submittedName>
        <fullName evidence="2 3">Uncharacterized protein</fullName>
    </submittedName>
</protein>
<dbReference type="InParanoid" id="A0A0Q3I6Y4"/>
<organism evidence="2">
    <name type="scientific">Brachypodium distachyon</name>
    <name type="common">Purple false brome</name>
    <name type="synonym">Trachynia distachya</name>
    <dbReference type="NCBI Taxonomy" id="15368"/>
    <lineage>
        <taxon>Eukaryota</taxon>
        <taxon>Viridiplantae</taxon>
        <taxon>Streptophyta</taxon>
        <taxon>Embryophyta</taxon>
        <taxon>Tracheophyta</taxon>
        <taxon>Spermatophyta</taxon>
        <taxon>Magnoliopsida</taxon>
        <taxon>Liliopsida</taxon>
        <taxon>Poales</taxon>
        <taxon>Poaceae</taxon>
        <taxon>BOP clade</taxon>
        <taxon>Pooideae</taxon>
        <taxon>Stipodae</taxon>
        <taxon>Brachypodieae</taxon>
        <taxon>Brachypodium</taxon>
    </lineage>
</organism>
<feature type="region of interest" description="Disordered" evidence="1">
    <location>
        <begin position="1"/>
        <end position="131"/>
    </location>
</feature>
<reference evidence="2" key="2">
    <citation type="submission" date="2017-06" db="EMBL/GenBank/DDBJ databases">
        <title>WGS assembly of Brachypodium distachyon.</title>
        <authorList>
            <consortium name="The International Brachypodium Initiative"/>
            <person name="Lucas S."/>
            <person name="Harmon-Smith M."/>
            <person name="Lail K."/>
            <person name="Tice H."/>
            <person name="Grimwood J."/>
            <person name="Bruce D."/>
            <person name="Barry K."/>
            <person name="Shu S."/>
            <person name="Lindquist E."/>
            <person name="Wang M."/>
            <person name="Pitluck S."/>
            <person name="Vogel J.P."/>
            <person name="Garvin D.F."/>
            <person name="Mockler T.C."/>
            <person name="Schmutz J."/>
            <person name="Rokhsar D."/>
            <person name="Bevan M.W."/>
        </authorList>
    </citation>
    <scope>NUCLEOTIDE SEQUENCE</scope>
    <source>
        <strain evidence="2">Bd21</strain>
    </source>
</reference>
<dbReference type="EnsemblPlants" id="KQJ81793">
    <property type="protein sequence ID" value="KQJ81793"/>
    <property type="gene ID" value="BRADI_5g03133v3"/>
</dbReference>
<evidence type="ECO:0000313" key="4">
    <source>
        <dbReference type="Proteomes" id="UP000008810"/>
    </source>
</evidence>
<feature type="compositionally biased region" description="Basic residues" evidence="1">
    <location>
        <begin position="79"/>
        <end position="93"/>
    </location>
</feature>
<keyword evidence="4" id="KW-1185">Reference proteome</keyword>
<dbReference type="Proteomes" id="UP000008810">
    <property type="component" value="Chromosome 5"/>
</dbReference>
<dbReference type="Gramene" id="KQJ81792">
    <property type="protein sequence ID" value="KQJ81792"/>
    <property type="gene ID" value="BRADI_5g03133v3"/>
</dbReference>
<dbReference type="EMBL" id="CM000884">
    <property type="protein sequence ID" value="KQJ81793.1"/>
    <property type="molecule type" value="Genomic_DNA"/>
</dbReference>
<proteinExistence type="predicted"/>
<reference evidence="2 3" key="1">
    <citation type="journal article" date="2010" name="Nature">
        <title>Genome sequencing and analysis of the model grass Brachypodium distachyon.</title>
        <authorList>
            <consortium name="International Brachypodium Initiative"/>
        </authorList>
    </citation>
    <scope>NUCLEOTIDE SEQUENCE [LARGE SCALE GENOMIC DNA]</scope>
    <source>
        <strain evidence="2 3">Bd21</strain>
    </source>
</reference>
<feature type="compositionally biased region" description="Basic residues" evidence="1">
    <location>
        <begin position="147"/>
        <end position="162"/>
    </location>
</feature>
<feature type="region of interest" description="Disordered" evidence="1">
    <location>
        <begin position="147"/>
        <end position="183"/>
    </location>
</feature>
<gene>
    <name evidence="2" type="ORF">BRADI_5g03133v3</name>
</gene>
<dbReference type="AlphaFoldDB" id="A0A0Q3I6Y4"/>
<sequence>MPSTSSQISQGKCSKQLGERRRGNGNIDRTSQQIHRHVQRKTCTLHQERHGGARPRRGRPISDWGDAGMERPRGTQVPNRKHGSSSSGRRRTPPHGQGNLGSSRGIAHLSKGCSRRPGGHGDGRGRRIQQTCRPGSILEPLTRRRAVRGGHRPAHAVKRRGNGGRWGEAGSTVSRGGGAGPRAARWAVGRRRGHGWLGGRRRGARTPAQSRELSLFVFNYQRLKLASVTFQGMVAGSLKTLMRRVKVLHLKSSDPN</sequence>
<dbReference type="EnsemblPlants" id="KQJ81792">
    <property type="protein sequence ID" value="KQJ81792"/>
    <property type="gene ID" value="BRADI_5g03133v3"/>
</dbReference>
<accession>A0A0Q3I6Y4</accession>
<evidence type="ECO:0000313" key="3">
    <source>
        <dbReference type="EnsemblPlants" id="KQJ81792"/>
    </source>
</evidence>
<name>A0A0Q3I6Y4_BRADI</name>
<evidence type="ECO:0000256" key="1">
    <source>
        <dbReference type="SAM" id="MobiDB-lite"/>
    </source>
</evidence>
<reference evidence="3" key="3">
    <citation type="submission" date="2018-08" db="UniProtKB">
        <authorList>
            <consortium name="EnsemblPlants"/>
        </authorList>
    </citation>
    <scope>IDENTIFICATION</scope>
    <source>
        <strain evidence="3">cv. Bd21</strain>
    </source>
</reference>
<dbReference type="EMBL" id="CM000884">
    <property type="protein sequence ID" value="KQJ81792.1"/>
    <property type="molecule type" value="Genomic_DNA"/>
</dbReference>
<feature type="compositionally biased region" description="Polar residues" evidence="1">
    <location>
        <begin position="1"/>
        <end position="13"/>
    </location>
</feature>
<evidence type="ECO:0000313" key="2">
    <source>
        <dbReference type="EMBL" id="KQJ81792.1"/>
    </source>
</evidence>